<evidence type="ECO:0000256" key="3">
    <source>
        <dbReference type="ARBA" id="ARBA00022692"/>
    </source>
</evidence>
<evidence type="ECO:0000256" key="6">
    <source>
        <dbReference type="SAM" id="Phobius"/>
    </source>
</evidence>
<dbReference type="InterPro" id="IPR017039">
    <property type="entry name" value="Virul_fac_BrkB"/>
</dbReference>
<protein>
    <submittedName>
        <fullName evidence="7">Membrane protein</fullName>
    </submittedName>
</protein>
<keyword evidence="5 6" id="KW-0472">Membrane</keyword>
<name>A0A1X7HZJ8_9SPHI</name>
<feature type="transmembrane region" description="Helical" evidence="6">
    <location>
        <begin position="259"/>
        <end position="280"/>
    </location>
</feature>
<dbReference type="STRING" id="561061.SAMN05660862_0273"/>
<gene>
    <name evidence="7" type="ORF">SAMN05660862_0273</name>
</gene>
<accession>A0A1X7HZJ8</accession>
<feature type="transmembrane region" description="Helical" evidence="6">
    <location>
        <begin position="227"/>
        <end position="247"/>
    </location>
</feature>
<keyword evidence="3 6" id="KW-0812">Transmembrane</keyword>
<feature type="transmembrane region" description="Helical" evidence="6">
    <location>
        <begin position="36"/>
        <end position="59"/>
    </location>
</feature>
<evidence type="ECO:0000313" key="7">
    <source>
        <dbReference type="EMBL" id="SMG07333.1"/>
    </source>
</evidence>
<keyword evidence="8" id="KW-1185">Reference proteome</keyword>
<organism evidence="7 8">
    <name type="scientific">Sphingobacterium psychroaquaticum</name>
    <dbReference type="NCBI Taxonomy" id="561061"/>
    <lineage>
        <taxon>Bacteria</taxon>
        <taxon>Pseudomonadati</taxon>
        <taxon>Bacteroidota</taxon>
        <taxon>Sphingobacteriia</taxon>
        <taxon>Sphingobacteriales</taxon>
        <taxon>Sphingobacteriaceae</taxon>
        <taxon>Sphingobacterium</taxon>
    </lineage>
</organism>
<dbReference type="AlphaFoldDB" id="A0A1X7HZJ8"/>
<reference evidence="7 8" key="1">
    <citation type="submission" date="2017-04" db="EMBL/GenBank/DDBJ databases">
        <authorList>
            <person name="Afonso C.L."/>
            <person name="Miller P.J."/>
            <person name="Scott M.A."/>
            <person name="Spackman E."/>
            <person name="Goraichik I."/>
            <person name="Dimitrov K.M."/>
            <person name="Suarez D.L."/>
            <person name="Swayne D.E."/>
        </authorList>
    </citation>
    <scope>NUCLEOTIDE SEQUENCE [LARGE SCALE GENOMIC DNA]</scope>
    <source>
        <strain evidence="7 8">DSM 22418</strain>
    </source>
</reference>
<evidence type="ECO:0000256" key="4">
    <source>
        <dbReference type="ARBA" id="ARBA00022989"/>
    </source>
</evidence>
<evidence type="ECO:0000313" key="8">
    <source>
        <dbReference type="Proteomes" id="UP000192980"/>
    </source>
</evidence>
<evidence type="ECO:0000256" key="2">
    <source>
        <dbReference type="ARBA" id="ARBA00022475"/>
    </source>
</evidence>
<dbReference type="NCBIfam" id="TIGR00765">
    <property type="entry name" value="yihY_not_rbn"/>
    <property type="match status" value="1"/>
</dbReference>
<dbReference type="EMBL" id="FXAU01000001">
    <property type="protein sequence ID" value="SMG07333.1"/>
    <property type="molecule type" value="Genomic_DNA"/>
</dbReference>
<dbReference type="PANTHER" id="PTHR30213:SF1">
    <property type="entry name" value="INNER MEMBRANE PROTEIN YHJD"/>
    <property type="match status" value="1"/>
</dbReference>
<evidence type="ECO:0000256" key="5">
    <source>
        <dbReference type="ARBA" id="ARBA00023136"/>
    </source>
</evidence>
<dbReference type="Proteomes" id="UP000192980">
    <property type="component" value="Unassembled WGS sequence"/>
</dbReference>
<keyword evidence="2" id="KW-1003">Cell membrane</keyword>
<dbReference type="OrthoDB" id="9797028at2"/>
<dbReference type="RefSeq" id="WP_085471178.1">
    <property type="nucleotide sequence ID" value="NZ_FXAU01000001.1"/>
</dbReference>
<dbReference type="GO" id="GO:0005886">
    <property type="term" value="C:plasma membrane"/>
    <property type="evidence" value="ECO:0007669"/>
    <property type="project" value="UniProtKB-SubCell"/>
</dbReference>
<comment type="subcellular location">
    <subcellularLocation>
        <location evidence="1">Cell membrane</location>
        <topology evidence="1">Multi-pass membrane protein</topology>
    </subcellularLocation>
</comment>
<dbReference type="PANTHER" id="PTHR30213">
    <property type="entry name" value="INNER MEMBRANE PROTEIN YHJD"/>
    <property type="match status" value="1"/>
</dbReference>
<dbReference type="PIRSF" id="PIRSF035875">
    <property type="entry name" value="RNase_BN"/>
    <property type="match status" value="1"/>
</dbReference>
<keyword evidence="4 6" id="KW-1133">Transmembrane helix</keyword>
<feature type="transmembrane region" description="Helical" evidence="6">
    <location>
        <begin position="195"/>
        <end position="215"/>
    </location>
</feature>
<sequence length="320" mass="35452">MDKGLFKQKVKNLGSVLLGAGSDFLDDRCLKKSASLAYYTVFSIGPVLLILIWALGFFYGSQLDSPTGAQDEIMEELNQLFGPDIATMLDAAIKKISFENKNSIAVYVGIGILIFSSTTIFIDIQNSINEIWRIRVKPKKGWVKLVIDRLLSFSMIIGLGFLLMASLILSSIIGVLMNYFGQYFVHIDMEMIDSINSIVTFVVITVLFGAIFAFLPDAKVRFRDIFWGALFTSLLFLLGKYVIAYYLSNNAIASSYGAAGSVIILLAFVYYSAAILYFGAEFTKHYAIQFGGGIRPASYAVMIEQVEVEIDSENQNDTTS</sequence>
<feature type="transmembrane region" description="Helical" evidence="6">
    <location>
        <begin position="104"/>
        <end position="124"/>
    </location>
</feature>
<feature type="transmembrane region" description="Helical" evidence="6">
    <location>
        <begin position="145"/>
        <end position="175"/>
    </location>
</feature>
<proteinExistence type="predicted"/>
<evidence type="ECO:0000256" key="1">
    <source>
        <dbReference type="ARBA" id="ARBA00004651"/>
    </source>
</evidence>
<dbReference type="Pfam" id="PF03631">
    <property type="entry name" value="Virul_fac_BrkB"/>
    <property type="match status" value="1"/>
</dbReference>